<protein>
    <submittedName>
        <fullName evidence="2">DUF4153 domain-containing protein</fullName>
    </submittedName>
</protein>
<keyword evidence="1" id="KW-0472">Membrane</keyword>
<feature type="transmembrane region" description="Helical" evidence="1">
    <location>
        <begin position="82"/>
        <end position="102"/>
    </location>
</feature>
<feature type="transmembrane region" description="Helical" evidence="1">
    <location>
        <begin position="263"/>
        <end position="286"/>
    </location>
</feature>
<feature type="transmembrane region" description="Helical" evidence="1">
    <location>
        <begin position="298"/>
        <end position="317"/>
    </location>
</feature>
<comment type="caution">
    <text evidence="2">The sequence shown here is derived from an EMBL/GenBank/DDBJ whole genome shotgun (WGS) entry which is preliminary data.</text>
</comment>
<dbReference type="Pfam" id="PF13687">
    <property type="entry name" value="DUF4153"/>
    <property type="match status" value="1"/>
</dbReference>
<evidence type="ECO:0000313" key="3">
    <source>
        <dbReference type="Proteomes" id="UP001201217"/>
    </source>
</evidence>
<feature type="transmembrane region" description="Helical" evidence="1">
    <location>
        <begin position="20"/>
        <end position="40"/>
    </location>
</feature>
<name>A0ABS9E680_9HYPH</name>
<dbReference type="RefSeq" id="WP_236113822.1">
    <property type="nucleotide sequence ID" value="NZ_JAKGTI010000001.1"/>
</dbReference>
<feature type="transmembrane region" description="Helical" evidence="1">
    <location>
        <begin position="52"/>
        <end position="70"/>
    </location>
</feature>
<accession>A0ABS9E680</accession>
<feature type="transmembrane region" description="Helical" evidence="1">
    <location>
        <begin position="226"/>
        <end position="251"/>
    </location>
</feature>
<organism evidence="2 3">
    <name type="scientific">Maritalea mediterranea</name>
    <dbReference type="NCBI Taxonomy" id="2909667"/>
    <lineage>
        <taxon>Bacteria</taxon>
        <taxon>Pseudomonadati</taxon>
        <taxon>Pseudomonadota</taxon>
        <taxon>Alphaproteobacteria</taxon>
        <taxon>Hyphomicrobiales</taxon>
        <taxon>Devosiaceae</taxon>
        <taxon>Maritalea</taxon>
    </lineage>
</organism>
<gene>
    <name evidence="2" type="ORF">L1I42_07300</name>
</gene>
<sequence length="579" mass="65413">MELSAFEKWRAHLGPALNRAIQRFPLSVGLLSVATLLFFVGMNLDPEFENDLIGQTFVICVFAALWSIAAQLAHESGNFPRIWVWFAAIMGTILIGITVYWHEQLPVTPEIWPPILVLLTSISPVLRPNGPEGAQQQQDFFWWINHRAIVSALIAGLAFLVILFGFVIVERSLAILFGLNAEHVVYRYLLPTAGILFAPIFWMTTIPEPHEYAPHDLTEPDFISRAAGFLGLYIFAPFLAFYALILVAYAVQILVLQAYPEGTVGWMVVGFICVAGLNHLLLYPAFMRANPIVVRYLRYWPFFAVIPVMMLAVAIYIRVQNYGLTPERILLIAGAFWTASIITLGMLNRLDIRLLPGLAAILLLIISFGPFNIENWALRDQLSRFESGYDRWRQANNADDVEQVRSAANYVMRTPEGRAQLTGLLEQKGFEVEGEITRNQVSELLGLPDLTPQGDEQGDYAHLSNQQPINLVGQFAFYGHIQLPCCSQQVGPYRFSINGRELTIMRDEAKLITHDLTSWVSSLDLGGTILHDRRFQFEAENKTFLGFVDEVHIEQDPEGERTVSRLHFFLFVKQSNDVN</sequence>
<dbReference type="EMBL" id="JAKGTI010000001">
    <property type="protein sequence ID" value="MCF4098293.1"/>
    <property type="molecule type" value="Genomic_DNA"/>
</dbReference>
<keyword evidence="1" id="KW-1133">Transmembrane helix</keyword>
<proteinExistence type="predicted"/>
<reference evidence="2 3" key="1">
    <citation type="submission" date="2022-01" db="EMBL/GenBank/DDBJ databases">
        <title>Maritalea mediterranea sp. nov., isolated from marine plastic residues from the Malva-rosa beach (Valencia, Spain).</title>
        <authorList>
            <person name="Vidal-Verdu A."/>
            <person name="Molina-Menor E."/>
            <person name="Pascual J."/>
            <person name="Pereto J."/>
            <person name="Porcar M."/>
        </authorList>
    </citation>
    <scope>NUCLEOTIDE SEQUENCE [LARGE SCALE GENOMIC DNA]</scope>
    <source>
        <strain evidence="2 3">P4.10X</strain>
    </source>
</reference>
<keyword evidence="3" id="KW-1185">Reference proteome</keyword>
<feature type="transmembrane region" description="Helical" evidence="1">
    <location>
        <begin position="329"/>
        <end position="348"/>
    </location>
</feature>
<dbReference type="InterPro" id="IPR025291">
    <property type="entry name" value="DUF4153"/>
</dbReference>
<feature type="transmembrane region" description="Helical" evidence="1">
    <location>
        <begin position="354"/>
        <end position="373"/>
    </location>
</feature>
<keyword evidence="1" id="KW-0812">Transmembrane</keyword>
<feature type="transmembrane region" description="Helical" evidence="1">
    <location>
        <begin position="148"/>
        <end position="168"/>
    </location>
</feature>
<feature type="transmembrane region" description="Helical" evidence="1">
    <location>
        <begin position="188"/>
        <end position="206"/>
    </location>
</feature>
<evidence type="ECO:0000313" key="2">
    <source>
        <dbReference type="EMBL" id="MCF4098293.1"/>
    </source>
</evidence>
<dbReference type="Proteomes" id="UP001201217">
    <property type="component" value="Unassembled WGS sequence"/>
</dbReference>
<evidence type="ECO:0000256" key="1">
    <source>
        <dbReference type="SAM" id="Phobius"/>
    </source>
</evidence>